<evidence type="ECO:0000256" key="1">
    <source>
        <dbReference type="ARBA" id="ARBA00000971"/>
    </source>
</evidence>
<feature type="domain" description="PPIase FKBP-type" evidence="8">
    <location>
        <begin position="182"/>
        <end position="266"/>
    </location>
</feature>
<feature type="signal peptide" evidence="7">
    <location>
        <begin position="1"/>
        <end position="20"/>
    </location>
</feature>
<comment type="similarity">
    <text evidence="2 6">Belongs to the FKBP-type PPIase family.</text>
</comment>
<keyword evidence="4 5" id="KW-0413">Isomerase</keyword>
<sequence length="272" mass="29678">MKTVLKSLLLSVVLCSHSFAATQVSAPKDVAKQPADAIEVEPGLAYRVVEAGSGYTAKKAFVKSHIITWSTDGKTISNSHDQGIDLTRIDMLNEIHPGIATAIRLTPIGETRIWWVANKHLQPGYRVAPEGDQVLQVQVIEDMAPITAPVDVSVVPKEAVVTKSGLAYQVIEKSDQAKPDATDIVEVNYTGWSADGLMFDSSYPRGKTLEFPLNRVIKGWTEGVQLMGQGAKYRFWIPAKLGYGENPPISALKGTLVFDVELLSFKKAEEKS</sequence>
<gene>
    <name evidence="9" type="ORF">A8L45_01150</name>
</gene>
<proteinExistence type="inferred from homology"/>
<evidence type="ECO:0000256" key="7">
    <source>
        <dbReference type="SAM" id="SignalP"/>
    </source>
</evidence>
<dbReference type="PROSITE" id="PS50059">
    <property type="entry name" value="FKBP_PPIASE"/>
    <property type="match status" value="1"/>
</dbReference>
<organism evidence="9 10">
    <name type="scientific">Veronia pacifica</name>
    <dbReference type="NCBI Taxonomy" id="1080227"/>
    <lineage>
        <taxon>Bacteria</taxon>
        <taxon>Pseudomonadati</taxon>
        <taxon>Pseudomonadota</taxon>
        <taxon>Gammaproteobacteria</taxon>
        <taxon>Vibrionales</taxon>
        <taxon>Vibrionaceae</taxon>
        <taxon>Veronia</taxon>
    </lineage>
</organism>
<evidence type="ECO:0000259" key="8">
    <source>
        <dbReference type="PROSITE" id="PS50059"/>
    </source>
</evidence>
<dbReference type="Gene3D" id="3.10.50.40">
    <property type="match status" value="2"/>
</dbReference>
<evidence type="ECO:0000313" key="9">
    <source>
        <dbReference type="EMBL" id="ODA36237.1"/>
    </source>
</evidence>
<evidence type="ECO:0000256" key="6">
    <source>
        <dbReference type="RuleBase" id="RU003915"/>
    </source>
</evidence>
<feature type="chain" id="PRO_5008673380" description="Peptidyl-prolyl cis-trans isomerase" evidence="7">
    <location>
        <begin position="21"/>
        <end position="272"/>
    </location>
</feature>
<name>A0A1C3ESG6_9GAMM</name>
<dbReference type="InterPro" id="IPR046357">
    <property type="entry name" value="PPIase_dom_sf"/>
</dbReference>
<comment type="caution">
    <text evidence="9">The sequence shown here is derived from an EMBL/GenBank/DDBJ whole genome shotgun (WGS) entry which is preliminary data.</text>
</comment>
<evidence type="ECO:0000256" key="4">
    <source>
        <dbReference type="ARBA" id="ARBA00023235"/>
    </source>
</evidence>
<keyword evidence="10" id="KW-1185">Reference proteome</keyword>
<dbReference type="SUPFAM" id="SSF54534">
    <property type="entry name" value="FKBP-like"/>
    <property type="match status" value="2"/>
</dbReference>
<dbReference type="AlphaFoldDB" id="A0A1C3ESG6"/>
<accession>A0A1C3ESG6</accession>
<dbReference type="Proteomes" id="UP000094936">
    <property type="component" value="Unassembled WGS sequence"/>
</dbReference>
<reference evidence="9 10" key="1">
    <citation type="submission" date="2016-05" db="EMBL/GenBank/DDBJ databases">
        <title>Genomic Taxonomy of the Vibrionaceae.</title>
        <authorList>
            <person name="Gomez-Gil B."/>
            <person name="Enciso-Ibarra J."/>
        </authorList>
    </citation>
    <scope>NUCLEOTIDE SEQUENCE [LARGE SCALE GENOMIC DNA]</scope>
    <source>
        <strain evidence="9 10">CAIM 1920</strain>
    </source>
</reference>
<comment type="catalytic activity">
    <reaction evidence="1 5 6">
        <text>[protein]-peptidylproline (omega=180) = [protein]-peptidylproline (omega=0)</text>
        <dbReference type="Rhea" id="RHEA:16237"/>
        <dbReference type="Rhea" id="RHEA-COMP:10747"/>
        <dbReference type="Rhea" id="RHEA-COMP:10748"/>
        <dbReference type="ChEBI" id="CHEBI:83833"/>
        <dbReference type="ChEBI" id="CHEBI:83834"/>
        <dbReference type="EC" id="5.2.1.8"/>
    </reaction>
</comment>
<dbReference type="STRING" id="1080227.A8L45_01150"/>
<dbReference type="EC" id="5.2.1.8" evidence="6"/>
<dbReference type="PANTHER" id="PTHR43811">
    <property type="entry name" value="FKBP-TYPE PEPTIDYL-PROLYL CIS-TRANS ISOMERASE FKPA"/>
    <property type="match status" value="1"/>
</dbReference>
<dbReference type="RefSeq" id="WP_068898350.1">
    <property type="nucleotide sequence ID" value="NZ_JBHUIF010000002.1"/>
</dbReference>
<evidence type="ECO:0000256" key="2">
    <source>
        <dbReference type="ARBA" id="ARBA00006577"/>
    </source>
</evidence>
<dbReference type="Pfam" id="PF00254">
    <property type="entry name" value="FKBP_C"/>
    <property type="match status" value="1"/>
</dbReference>
<evidence type="ECO:0000256" key="3">
    <source>
        <dbReference type="ARBA" id="ARBA00023110"/>
    </source>
</evidence>
<protein>
    <recommendedName>
        <fullName evidence="6">Peptidyl-prolyl cis-trans isomerase</fullName>
        <ecNumber evidence="6">5.2.1.8</ecNumber>
    </recommendedName>
</protein>
<evidence type="ECO:0000256" key="5">
    <source>
        <dbReference type="PROSITE-ProRule" id="PRU00277"/>
    </source>
</evidence>
<keyword evidence="3 5" id="KW-0697">Rotamase</keyword>
<keyword evidence="7" id="KW-0732">Signal</keyword>
<dbReference type="GO" id="GO:0003755">
    <property type="term" value="F:peptidyl-prolyl cis-trans isomerase activity"/>
    <property type="evidence" value="ECO:0007669"/>
    <property type="project" value="UniProtKB-UniRule"/>
</dbReference>
<evidence type="ECO:0000313" key="10">
    <source>
        <dbReference type="Proteomes" id="UP000094936"/>
    </source>
</evidence>
<dbReference type="InterPro" id="IPR001179">
    <property type="entry name" value="PPIase_FKBP_dom"/>
</dbReference>
<dbReference type="PANTHER" id="PTHR43811:SF19">
    <property type="entry name" value="39 KDA FK506-BINDING NUCLEAR PROTEIN"/>
    <property type="match status" value="1"/>
</dbReference>
<dbReference type="EMBL" id="LYBM01000001">
    <property type="protein sequence ID" value="ODA36237.1"/>
    <property type="molecule type" value="Genomic_DNA"/>
</dbReference>